<dbReference type="FunFam" id="1.20.5.340:FF:000001">
    <property type="entry name" value="Tropomyosin alpha-1 chain isoform 2"/>
    <property type="match status" value="1"/>
</dbReference>
<protein>
    <submittedName>
        <fullName evidence="3">Tropomyosin-2</fullName>
    </submittedName>
</protein>
<dbReference type="Pfam" id="PF00261">
    <property type="entry name" value="Tropomyosin"/>
    <property type="match status" value="2"/>
</dbReference>
<dbReference type="GO" id="GO:0110085">
    <property type="term" value="C:mitotic actomyosin contractile ring"/>
    <property type="evidence" value="ECO:0007669"/>
    <property type="project" value="EnsemblFungi"/>
</dbReference>
<keyword evidence="1" id="KW-0175">Coiled coil</keyword>
<dbReference type="GO" id="GO:1990819">
    <property type="term" value="C:mating projection actin fusion focus"/>
    <property type="evidence" value="ECO:0007669"/>
    <property type="project" value="EnsemblFungi"/>
</dbReference>
<accession>A0A0L0NII5</accession>
<dbReference type="OrthoDB" id="128924at2759"/>
<dbReference type="STRING" id="1163406.A0A0L0NII5"/>
<evidence type="ECO:0000256" key="2">
    <source>
        <dbReference type="SAM" id="MobiDB-lite"/>
    </source>
</evidence>
<dbReference type="GO" id="GO:0005884">
    <property type="term" value="C:actin filament"/>
    <property type="evidence" value="ECO:0007669"/>
    <property type="project" value="EnsemblFungi"/>
</dbReference>
<dbReference type="GO" id="GO:0003786">
    <property type="term" value="F:actin lateral binding"/>
    <property type="evidence" value="ECO:0007669"/>
    <property type="project" value="EnsemblFungi"/>
</dbReference>
<name>A0A0L0NII5_TOLOC</name>
<dbReference type="Gene3D" id="1.20.5.340">
    <property type="match status" value="1"/>
</dbReference>
<organism evidence="3 4">
    <name type="scientific">Tolypocladium ophioglossoides (strain CBS 100239)</name>
    <name type="common">Snaketongue truffleclub</name>
    <name type="synonym">Elaphocordyceps ophioglossoides</name>
    <dbReference type="NCBI Taxonomy" id="1163406"/>
    <lineage>
        <taxon>Eukaryota</taxon>
        <taxon>Fungi</taxon>
        <taxon>Dikarya</taxon>
        <taxon>Ascomycota</taxon>
        <taxon>Pezizomycotina</taxon>
        <taxon>Sordariomycetes</taxon>
        <taxon>Hypocreomycetidae</taxon>
        <taxon>Hypocreales</taxon>
        <taxon>Ophiocordycipitaceae</taxon>
        <taxon>Tolypocladium</taxon>
    </lineage>
</organism>
<evidence type="ECO:0000313" key="3">
    <source>
        <dbReference type="EMBL" id="KND93911.1"/>
    </source>
</evidence>
<evidence type="ECO:0000256" key="1">
    <source>
        <dbReference type="ARBA" id="ARBA00023054"/>
    </source>
</evidence>
<dbReference type="GO" id="GO:0070648">
    <property type="term" value="C:formin-nucleated actin cable"/>
    <property type="evidence" value="ECO:0007669"/>
    <property type="project" value="EnsemblFungi"/>
</dbReference>
<feature type="region of interest" description="Disordered" evidence="2">
    <location>
        <begin position="1"/>
        <end position="25"/>
    </location>
</feature>
<dbReference type="EMBL" id="LFRF01000003">
    <property type="protein sequence ID" value="KND93911.1"/>
    <property type="molecule type" value="Genomic_DNA"/>
</dbReference>
<dbReference type="InterPro" id="IPR000533">
    <property type="entry name" value="Tropomyosin"/>
</dbReference>
<gene>
    <name evidence="3" type="ORF">TOPH_01841</name>
</gene>
<comment type="caution">
    <text evidence="3">The sequence shown here is derived from an EMBL/GenBank/DDBJ whole genome shotgun (WGS) entry which is preliminary data.</text>
</comment>
<feature type="compositionally biased region" description="Basic and acidic residues" evidence="2">
    <location>
        <begin position="116"/>
        <end position="131"/>
    </location>
</feature>
<dbReference type="GO" id="GO:0030479">
    <property type="term" value="C:actin cortical patch"/>
    <property type="evidence" value="ECO:0007669"/>
    <property type="project" value="EnsemblFungi"/>
</dbReference>
<dbReference type="GO" id="GO:0032220">
    <property type="term" value="P:plasma membrane fusion involved in cytogamy"/>
    <property type="evidence" value="ECO:0007669"/>
    <property type="project" value="EnsemblFungi"/>
</dbReference>
<evidence type="ECO:0000313" key="4">
    <source>
        <dbReference type="Proteomes" id="UP000036947"/>
    </source>
</evidence>
<feature type="region of interest" description="Disordered" evidence="2">
    <location>
        <begin position="110"/>
        <end position="137"/>
    </location>
</feature>
<dbReference type="GO" id="GO:1902404">
    <property type="term" value="P:mitotic actomyosin contractile ring contraction"/>
    <property type="evidence" value="ECO:0007669"/>
    <property type="project" value="EnsemblFungi"/>
</dbReference>
<dbReference type="Proteomes" id="UP000036947">
    <property type="component" value="Unassembled WGS sequence"/>
</dbReference>
<reference evidence="3 4" key="1">
    <citation type="journal article" date="2015" name="BMC Genomics">
        <title>The genome of the truffle-parasite Tolypocladium ophioglossoides and the evolution of antifungal peptaibiotics.</title>
        <authorList>
            <person name="Quandt C.A."/>
            <person name="Bushley K.E."/>
            <person name="Spatafora J.W."/>
        </authorList>
    </citation>
    <scope>NUCLEOTIDE SEQUENCE [LARGE SCALE GENOMIC DNA]</scope>
    <source>
        <strain evidence="3 4">CBS 100239</strain>
    </source>
</reference>
<dbReference type="GO" id="GO:0044396">
    <property type="term" value="P:actin cortical patch organization"/>
    <property type="evidence" value="ECO:0007669"/>
    <property type="project" value="EnsemblFungi"/>
</dbReference>
<dbReference type="AlphaFoldDB" id="A0A0L0NII5"/>
<proteinExistence type="predicted"/>
<keyword evidence="4" id="KW-1185">Reference proteome</keyword>
<sequence>MDRIKEVRFPSMKLPQPHPSPARGKMNSLRLEADEAAGKVQELQAKVKTLEQENLSKEQEITSLQHKNNLLETEVEKLETAIKDFKKAADEGQQHGTQNETLQRRLQLLEEEAEEADKTLRETNENSDTYRKYKPPLAVRDADGSYDRLRQTDVKAGHFERKVQALENERDQWEQKYEEIAKKHAALQKELYELQQEIGNI</sequence>
<dbReference type="SUPFAM" id="SSF57997">
    <property type="entry name" value="Tropomyosin"/>
    <property type="match status" value="1"/>
</dbReference>